<accession>A0A6J5S4A7</accession>
<protein>
    <submittedName>
        <fullName evidence="1">Uncharacterized protein</fullName>
    </submittedName>
</protein>
<reference evidence="1" key="1">
    <citation type="submission" date="2020-05" db="EMBL/GenBank/DDBJ databases">
        <authorList>
            <person name="Chiriac C."/>
            <person name="Salcher M."/>
            <person name="Ghai R."/>
            <person name="Kavagutti S V."/>
        </authorList>
    </citation>
    <scope>NUCLEOTIDE SEQUENCE</scope>
</reference>
<sequence length="159" mass="18149">MNSETFKLQSECLDERIRLYVNDEGFVVGVLNDKSKEYIQSGNIYDLCARARVSIDRSLAISVSRNRERIRQERINKSATQGQQVRTKELDGSPLFHMDLSRGAGLITTYGHADGLRCSILQGRGMHIHSYLYDILLSAHVDIMGHVAFHMIREEEEHV</sequence>
<proteinExistence type="predicted"/>
<dbReference type="EMBL" id="LR797308">
    <property type="protein sequence ID" value="CAB4201993.1"/>
    <property type="molecule type" value="Genomic_DNA"/>
</dbReference>
<name>A0A6J5S4A7_9CAUD</name>
<evidence type="ECO:0000313" key="1">
    <source>
        <dbReference type="EMBL" id="CAB4201993.1"/>
    </source>
</evidence>
<organism evidence="1">
    <name type="scientific">uncultured Caudovirales phage</name>
    <dbReference type="NCBI Taxonomy" id="2100421"/>
    <lineage>
        <taxon>Viruses</taxon>
        <taxon>Duplodnaviria</taxon>
        <taxon>Heunggongvirae</taxon>
        <taxon>Uroviricota</taxon>
        <taxon>Caudoviricetes</taxon>
        <taxon>Peduoviridae</taxon>
        <taxon>Maltschvirus</taxon>
        <taxon>Maltschvirus maltsch</taxon>
    </lineage>
</organism>
<gene>
    <name evidence="1" type="ORF">UFOVP1361_19</name>
</gene>